<gene>
    <name evidence="3" type="ORF">JG687_00017420</name>
    <name evidence="2" type="ORF">PC117_g22497</name>
</gene>
<organism evidence="2 4">
    <name type="scientific">Phytophthora cactorum</name>
    <dbReference type="NCBI Taxonomy" id="29920"/>
    <lineage>
        <taxon>Eukaryota</taxon>
        <taxon>Sar</taxon>
        <taxon>Stramenopiles</taxon>
        <taxon>Oomycota</taxon>
        <taxon>Peronosporomycetes</taxon>
        <taxon>Peronosporales</taxon>
        <taxon>Peronosporaceae</taxon>
        <taxon>Phytophthora</taxon>
    </lineage>
</organism>
<dbReference type="OrthoDB" id="167975at2759"/>
<sequence length="63" mass="6228">MAAAIRSAAQDGGEAPSQYGTHSMRSGGATALFAAGMNQLAIKHLAAGDLIATSSKLGSITSH</sequence>
<evidence type="ECO:0000313" key="4">
    <source>
        <dbReference type="Proteomes" id="UP000736787"/>
    </source>
</evidence>
<dbReference type="EMBL" id="JAENGZ010002018">
    <property type="protein sequence ID" value="KAG6945217.1"/>
    <property type="molecule type" value="Genomic_DNA"/>
</dbReference>
<dbReference type="AlphaFoldDB" id="A0A8T1K3A3"/>
<dbReference type="Proteomes" id="UP000736787">
    <property type="component" value="Unassembled WGS sequence"/>
</dbReference>
<dbReference type="GO" id="GO:0015074">
    <property type="term" value="P:DNA integration"/>
    <property type="evidence" value="ECO:0007669"/>
    <property type="project" value="InterPro"/>
</dbReference>
<feature type="region of interest" description="Disordered" evidence="1">
    <location>
        <begin position="1"/>
        <end position="22"/>
    </location>
</feature>
<evidence type="ECO:0008006" key="5">
    <source>
        <dbReference type="Google" id="ProtNLM"/>
    </source>
</evidence>
<dbReference type="Gene3D" id="1.10.443.10">
    <property type="entry name" value="Intergrase catalytic core"/>
    <property type="match status" value="1"/>
</dbReference>
<dbReference type="GO" id="GO:0006310">
    <property type="term" value="P:DNA recombination"/>
    <property type="evidence" value="ECO:0007669"/>
    <property type="project" value="InterPro"/>
</dbReference>
<reference evidence="2" key="1">
    <citation type="submission" date="2018-10" db="EMBL/GenBank/DDBJ databases">
        <title>Effector identification in a new, highly contiguous assembly of the strawberry crown rot pathogen Phytophthora cactorum.</title>
        <authorList>
            <person name="Armitage A.D."/>
            <person name="Nellist C.F."/>
            <person name="Bates H."/>
            <person name="Vickerstaff R.J."/>
            <person name="Harrison R.J."/>
        </authorList>
    </citation>
    <scope>NUCLEOTIDE SEQUENCE</scope>
    <source>
        <strain evidence="2">4040</strain>
    </source>
</reference>
<reference evidence="3" key="2">
    <citation type="submission" date="2021-01" db="EMBL/GenBank/DDBJ databases">
        <title>Phytophthora aleatoria, a newly-described species from Pinus radiata is distinct from Phytophthora cactorum isolates based on comparative genomics.</title>
        <authorList>
            <person name="Mcdougal R."/>
            <person name="Panda P."/>
            <person name="Williams N."/>
            <person name="Studholme D.J."/>
        </authorList>
    </citation>
    <scope>NUCLEOTIDE SEQUENCE</scope>
    <source>
        <strain evidence="3">NZFS 3830</strain>
    </source>
</reference>
<comment type="caution">
    <text evidence="2">The sequence shown here is derived from an EMBL/GenBank/DDBJ whole genome shotgun (WGS) entry which is preliminary data.</text>
</comment>
<evidence type="ECO:0000256" key="1">
    <source>
        <dbReference type="SAM" id="MobiDB-lite"/>
    </source>
</evidence>
<dbReference type="EMBL" id="RCMK01001247">
    <property type="protein sequence ID" value="KAG2898539.1"/>
    <property type="molecule type" value="Genomic_DNA"/>
</dbReference>
<name>A0A8T1K3A3_9STRA</name>
<evidence type="ECO:0000313" key="3">
    <source>
        <dbReference type="EMBL" id="KAG6945217.1"/>
    </source>
</evidence>
<dbReference type="GO" id="GO:0003677">
    <property type="term" value="F:DNA binding"/>
    <property type="evidence" value="ECO:0007669"/>
    <property type="project" value="InterPro"/>
</dbReference>
<accession>A0A8T1K3A3</accession>
<dbReference type="Proteomes" id="UP000688947">
    <property type="component" value="Unassembled WGS sequence"/>
</dbReference>
<protein>
    <recommendedName>
        <fullName evidence="5">Integrase-like, catalytic domain</fullName>
    </recommendedName>
</protein>
<evidence type="ECO:0000313" key="2">
    <source>
        <dbReference type="EMBL" id="KAG2898539.1"/>
    </source>
</evidence>
<dbReference type="InterPro" id="IPR013762">
    <property type="entry name" value="Integrase-like_cat_sf"/>
</dbReference>
<proteinExistence type="predicted"/>